<gene>
    <name evidence="2" type="ORF">CVT24_001176</name>
</gene>
<dbReference type="AlphaFoldDB" id="A0A409X6A1"/>
<evidence type="ECO:0000313" key="2">
    <source>
        <dbReference type="EMBL" id="PPQ86267.1"/>
    </source>
</evidence>
<evidence type="ECO:0000313" key="3">
    <source>
        <dbReference type="Proteomes" id="UP000284842"/>
    </source>
</evidence>
<feature type="compositionally biased region" description="Acidic residues" evidence="1">
    <location>
        <begin position="145"/>
        <end position="158"/>
    </location>
</feature>
<feature type="compositionally biased region" description="Low complexity" evidence="1">
    <location>
        <begin position="284"/>
        <end position="299"/>
    </location>
</feature>
<feature type="compositionally biased region" description="Low complexity" evidence="1">
    <location>
        <begin position="313"/>
        <end position="326"/>
    </location>
</feature>
<feature type="non-terminal residue" evidence="2">
    <location>
        <position position="1"/>
    </location>
</feature>
<feature type="compositionally biased region" description="Acidic residues" evidence="1">
    <location>
        <begin position="94"/>
        <end position="123"/>
    </location>
</feature>
<feature type="compositionally biased region" description="Polar residues" evidence="1">
    <location>
        <begin position="184"/>
        <end position="203"/>
    </location>
</feature>
<reference evidence="2 3" key="1">
    <citation type="journal article" date="2018" name="Evol. Lett.">
        <title>Horizontal gene cluster transfer increased hallucinogenic mushroom diversity.</title>
        <authorList>
            <person name="Reynolds H.T."/>
            <person name="Vijayakumar V."/>
            <person name="Gluck-Thaler E."/>
            <person name="Korotkin H.B."/>
            <person name="Matheny P.B."/>
            <person name="Slot J.C."/>
        </authorList>
    </citation>
    <scope>NUCLEOTIDE SEQUENCE [LARGE SCALE GENOMIC DNA]</scope>
    <source>
        <strain evidence="2 3">2629</strain>
    </source>
</reference>
<keyword evidence="3" id="KW-1185">Reference proteome</keyword>
<feature type="compositionally biased region" description="Basic residues" evidence="1">
    <location>
        <begin position="223"/>
        <end position="233"/>
    </location>
</feature>
<accession>A0A409X6A1</accession>
<organism evidence="2 3">
    <name type="scientific">Panaeolus cyanescens</name>
    <dbReference type="NCBI Taxonomy" id="181874"/>
    <lineage>
        <taxon>Eukaryota</taxon>
        <taxon>Fungi</taxon>
        <taxon>Dikarya</taxon>
        <taxon>Basidiomycota</taxon>
        <taxon>Agaricomycotina</taxon>
        <taxon>Agaricomycetes</taxon>
        <taxon>Agaricomycetidae</taxon>
        <taxon>Agaricales</taxon>
        <taxon>Agaricineae</taxon>
        <taxon>Galeropsidaceae</taxon>
        <taxon>Panaeolus</taxon>
    </lineage>
</organism>
<dbReference type="STRING" id="181874.A0A409X6A1"/>
<sequence>SKKSEPVLAPVTPDNRNTDRSRNIPKSIVDISDNEDLPSYKLFGSKRRRGDDSRSKPSALKRSKVAYSDDELPLDHPDWTPPRRVLPRKKSCFIDDEAQDDDGNSSQDDENEYDLNDDFIDDSELGKAKSKSRNGRNRLLPSPEIDGDDVLSLSDDEETPAHTRTARPKPKIGASANGMAARGKSNQDLNKNQPKSVPKNASVNPVKHRETDTNRPAASQSHSKGKGKAPVRSKKSDDESDPQLLSHSDSDDLENDKDLSPHERKLIRAAMLASRRQQDLVNLQQATPSSSGPQPSTSANPSPDHSHLDSPTRRSTSTSTLEASSSQPTTTPRRKMASMREIANRTPGAADRLRNDTVINTVKRCLALPDTCEVNDSMLHDVILAQDYASLPPLRKGWLEPYSIPQSPDLNLVWFVDWVKVDEDLNGE</sequence>
<dbReference type="InParanoid" id="A0A409X6A1"/>
<dbReference type="Proteomes" id="UP000284842">
    <property type="component" value="Unassembled WGS sequence"/>
</dbReference>
<name>A0A409X6A1_9AGAR</name>
<evidence type="ECO:0000256" key="1">
    <source>
        <dbReference type="SAM" id="MobiDB-lite"/>
    </source>
</evidence>
<protein>
    <submittedName>
        <fullName evidence="2">Uncharacterized protein</fullName>
    </submittedName>
</protein>
<proteinExistence type="predicted"/>
<comment type="caution">
    <text evidence="2">The sequence shown here is derived from an EMBL/GenBank/DDBJ whole genome shotgun (WGS) entry which is preliminary data.</text>
</comment>
<feature type="compositionally biased region" description="Basic and acidic residues" evidence="1">
    <location>
        <begin position="256"/>
        <end position="266"/>
    </location>
</feature>
<feature type="region of interest" description="Disordered" evidence="1">
    <location>
        <begin position="1"/>
        <end position="349"/>
    </location>
</feature>
<dbReference type="EMBL" id="NHTK01004525">
    <property type="protein sequence ID" value="PPQ86267.1"/>
    <property type="molecule type" value="Genomic_DNA"/>
</dbReference>